<gene>
    <name evidence="5" type="ORF">M972_112298</name>
</gene>
<dbReference type="InterPro" id="IPR008978">
    <property type="entry name" value="HSP20-like_chaperone"/>
</dbReference>
<dbReference type="Gene3D" id="2.60.40.790">
    <property type="match status" value="1"/>
</dbReference>
<dbReference type="PANTHER" id="PTHR11527">
    <property type="entry name" value="HEAT-SHOCK PROTEIN 20 FAMILY MEMBER"/>
    <property type="match status" value="1"/>
</dbReference>
<evidence type="ECO:0000259" key="4">
    <source>
        <dbReference type="PROSITE" id="PS51203"/>
    </source>
</evidence>
<dbReference type="GeneID" id="35803599"/>
<accession>A0AB36THZ0</accession>
<dbReference type="RefSeq" id="WP_003511954.1">
    <property type="nucleotide sequence ID" value="NZ_CP013828.1"/>
</dbReference>
<feature type="domain" description="CS" evidence="4">
    <location>
        <begin position="34"/>
        <end position="140"/>
    </location>
</feature>
<organism evidence="5 6">
    <name type="scientific">Acetivibrio thermocellus AD2</name>
    <dbReference type="NCBI Taxonomy" id="1138384"/>
    <lineage>
        <taxon>Bacteria</taxon>
        <taxon>Bacillati</taxon>
        <taxon>Bacillota</taxon>
        <taxon>Clostridia</taxon>
        <taxon>Eubacteriales</taxon>
        <taxon>Oscillospiraceae</taxon>
        <taxon>Acetivibrio</taxon>
    </lineage>
</organism>
<reference evidence="5 6" key="1">
    <citation type="submission" date="2017-09" db="EMBL/GenBank/DDBJ databases">
        <title>Evaluation of Pacific Biosciences Sequencing Technology to Finishing C. thermocellum Genome Sequences.</title>
        <authorList>
            <person name="Brown S."/>
        </authorList>
    </citation>
    <scope>NUCLEOTIDE SEQUENCE [LARGE SCALE GENOMIC DNA]</scope>
    <source>
        <strain evidence="5 6">AD2</strain>
    </source>
</reference>
<evidence type="ECO:0000313" key="5">
    <source>
        <dbReference type="EMBL" id="PFH03487.1"/>
    </source>
</evidence>
<dbReference type="SUPFAM" id="SSF49764">
    <property type="entry name" value="HSP20-like chaperones"/>
    <property type="match status" value="1"/>
</dbReference>
<feature type="domain" description="SHSP" evidence="3">
    <location>
        <begin position="30"/>
        <end position="142"/>
    </location>
</feature>
<comment type="caution">
    <text evidence="5">The sequence shown here is derived from an EMBL/GenBank/DDBJ whole genome shotgun (WGS) entry which is preliminary data.</text>
</comment>
<comment type="similarity">
    <text evidence="1 2">Belongs to the small heat shock protein (HSP20) family.</text>
</comment>
<dbReference type="CDD" id="cd06464">
    <property type="entry name" value="ACD_sHsps-like"/>
    <property type="match status" value="1"/>
</dbReference>
<dbReference type="EMBL" id="PDBW01000001">
    <property type="protein sequence ID" value="PFH03487.1"/>
    <property type="molecule type" value="Genomic_DNA"/>
</dbReference>
<evidence type="ECO:0000256" key="1">
    <source>
        <dbReference type="PROSITE-ProRule" id="PRU00285"/>
    </source>
</evidence>
<evidence type="ECO:0000259" key="3">
    <source>
        <dbReference type="PROSITE" id="PS01031"/>
    </source>
</evidence>
<sequence>MSLISWNPFREVDSISRDMETFFERSPFGFFSRATAPRVDVFETEKDVVVKAEIPGVSKEDLNVYVDENSIRLSGETKRDTEYKNEHIYRTERYYGSFSRTIPLPVEVKSEQAKAEYKDGILTVTVPKVETTQMKGKKIDIH</sequence>
<dbReference type="AlphaFoldDB" id="A0AB36THZ0"/>
<dbReference type="InterPro" id="IPR002068">
    <property type="entry name" value="A-crystallin/Hsp20_dom"/>
</dbReference>
<dbReference type="InterPro" id="IPR031107">
    <property type="entry name" value="Small_HSP"/>
</dbReference>
<keyword evidence="5" id="KW-0346">Stress response</keyword>
<dbReference type="Pfam" id="PF00011">
    <property type="entry name" value="HSP20"/>
    <property type="match status" value="1"/>
</dbReference>
<dbReference type="InterPro" id="IPR007052">
    <property type="entry name" value="CS_dom"/>
</dbReference>
<protein>
    <submittedName>
        <fullName evidence="5">Heat shock protein Hsp20</fullName>
    </submittedName>
</protein>
<dbReference type="Proteomes" id="UP000223596">
    <property type="component" value="Unassembled WGS sequence"/>
</dbReference>
<name>A0AB36THZ0_ACETH</name>
<dbReference type="PROSITE" id="PS01031">
    <property type="entry name" value="SHSP"/>
    <property type="match status" value="1"/>
</dbReference>
<proteinExistence type="inferred from homology"/>
<evidence type="ECO:0000256" key="2">
    <source>
        <dbReference type="RuleBase" id="RU003616"/>
    </source>
</evidence>
<evidence type="ECO:0000313" key="6">
    <source>
        <dbReference type="Proteomes" id="UP000223596"/>
    </source>
</evidence>
<dbReference type="PROSITE" id="PS51203">
    <property type="entry name" value="CS"/>
    <property type="match status" value="1"/>
</dbReference>